<evidence type="ECO:0000256" key="1">
    <source>
        <dbReference type="SAM" id="Coils"/>
    </source>
</evidence>
<evidence type="ECO:0000313" key="2">
    <source>
        <dbReference type="EMBL" id="CAI3695798.1"/>
    </source>
</evidence>
<keyword evidence="1" id="KW-0175">Coiled coil</keyword>
<feature type="coiled-coil region" evidence="1">
    <location>
        <begin position="33"/>
        <end position="89"/>
    </location>
</feature>
<dbReference type="EMBL" id="CAMTCP010000296">
    <property type="protein sequence ID" value="CAI3695798.1"/>
    <property type="molecule type" value="Genomic_DNA"/>
</dbReference>
<dbReference type="InterPro" id="IPR009636">
    <property type="entry name" value="SCAF"/>
</dbReference>
<organism evidence="2 3">
    <name type="scientific">Clostridium neonatale</name>
    <dbReference type="NCBI Taxonomy" id="137838"/>
    <lineage>
        <taxon>Bacteria</taxon>
        <taxon>Bacillati</taxon>
        <taxon>Bacillota</taxon>
        <taxon>Clostridia</taxon>
        <taxon>Eubacteriales</taxon>
        <taxon>Clostridiaceae</taxon>
        <taxon>Clostridium</taxon>
    </lineage>
</organism>
<dbReference type="AlphaFoldDB" id="A0AAD1YJ09"/>
<gene>
    <name evidence="2" type="ORF">CNEO2_930002</name>
</gene>
<dbReference type="RefSeq" id="WP_317049988.1">
    <property type="nucleotide sequence ID" value="NZ_CAMRXC010000266.1"/>
</dbReference>
<name>A0AAD1YJ09_9CLOT</name>
<protein>
    <submittedName>
        <fullName evidence="2">Minor structural GP20 protein</fullName>
    </submittedName>
</protein>
<sequence>MERKFLEGLELEGGVKLSKEVIDKIMDENGKDINKAKGDLEDVQGELKKAKETIKERDKQLDSLKDVDVEKLNETIEILKKENKDKDKKYAGELKDIKLTNAIKLAVAGKVFDEDMAASLFDKSQLVLTDDGKVVGLNEQLGAIKKDKGFLFKTDKVDTHYDPNGGGDPSVKNPWTKDSFNLTEQGKLLKENPAQAKELMAAAGFKL</sequence>
<dbReference type="Pfam" id="PF06810">
    <property type="entry name" value="Phage_scaffold"/>
    <property type="match status" value="1"/>
</dbReference>
<proteinExistence type="predicted"/>
<comment type="caution">
    <text evidence="2">The sequence shown here is derived from an EMBL/GenBank/DDBJ whole genome shotgun (WGS) entry which is preliminary data.</text>
</comment>
<evidence type="ECO:0000313" key="3">
    <source>
        <dbReference type="Proteomes" id="UP001189143"/>
    </source>
</evidence>
<dbReference type="Proteomes" id="UP001189143">
    <property type="component" value="Unassembled WGS sequence"/>
</dbReference>
<accession>A0AAD1YJ09</accession>
<reference evidence="2" key="1">
    <citation type="submission" date="2022-10" db="EMBL/GenBank/DDBJ databases">
        <authorList>
            <person name="Aires J."/>
            <person name="Mesa V."/>
        </authorList>
    </citation>
    <scope>NUCLEOTIDE SEQUENCE</scope>
    <source>
        <strain evidence="2">Clostridium neonatale JD116</strain>
    </source>
</reference>